<feature type="region of interest" description="Disordered" evidence="1">
    <location>
        <begin position="1"/>
        <end position="23"/>
    </location>
</feature>
<sequence>MDPEVGPDGQYPPIKQENETDPLSFQDAYAYQQYYQQQYQDWQYQQQQQEQYQVQAQAETKKRDTELFDPEDQWDAKEVLAKEKIPEKSLAQILQTEEQTDIAFKKPKQSSANAKRGRRKK</sequence>
<organism evidence="2">
    <name type="scientific">Arcella intermedia</name>
    <dbReference type="NCBI Taxonomy" id="1963864"/>
    <lineage>
        <taxon>Eukaryota</taxon>
        <taxon>Amoebozoa</taxon>
        <taxon>Tubulinea</taxon>
        <taxon>Elardia</taxon>
        <taxon>Arcellinida</taxon>
        <taxon>Sphaerothecina</taxon>
        <taxon>Arcellidae</taxon>
        <taxon>Arcella</taxon>
    </lineage>
</organism>
<dbReference type="EMBL" id="GIBP01007996">
    <property type="protein sequence ID" value="NDV36965.1"/>
    <property type="molecule type" value="Transcribed_RNA"/>
</dbReference>
<dbReference type="AlphaFoldDB" id="A0A6B2LIZ8"/>
<accession>A0A6B2LIZ8</accession>
<protein>
    <submittedName>
        <fullName evidence="2">Uncharacterized protein</fullName>
    </submittedName>
</protein>
<evidence type="ECO:0000256" key="1">
    <source>
        <dbReference type="SAM" id="MobiDB-lite"/>
    </source>
</evidence>
<reference evidence="2" key="1">
    <citation type="journal article" date="2020" name="J. Eukaryot. Microbiol.">
        <title>De novo Sequencing, Assembly and Annotation of the Transcriptome for the Free-Living Testate Amoeba Arcella intermedia.</title>
        <authorList>
            <person name="Ribeiro G.M."/>
            <person name="Porfirio-Sousa A.L."/>
            <person name="Maurer-Alcala X.X."/>
            <person name="Katz L.A."/>
            <person name="Lahr D.J.G."/>
        </authorList>
    </citation>
    <scope>NUCLEOTIDE SEQUENCE</scope>
</reference>
<feature type="region of interest" description="Disordered" evidence="1">
    <location>
        <begin position="97"/>
        <end position="121"/>
    </location>
</feature>
<name>A0A6B2LIZ8_9EUKA</name>
<proteinExistence type="predicted"/>
<evidence type="ECO:0000313" key="2">
    <source>
        <dbReference type="EMBL" id="NDV36965.1"/>
    </source>
</evidence>